<feature type="compositionally biased region" description="Basic and acidic residues" evidence="1">
    <location>
        <begin position="1"/>
        <end position="25"/>
    </location>
</feature>
<proteinExistence type="predicted"/>
<gene>
    <name evidence="2" type="ORF">GCM10010280_16580</name>
</gene>
<dbReference type="Proteomes" id="UP000656732">
    <property type="component" value="Unassembled WGS sequence"/>
</dbReference>
<reference evidence="2" key="2">
    <citation type="submission" date="2020-09" db="EMBL/GenBank/DDBJ databases">
        <authorList>
            <person name="Sun Q."/>
            <person name="Ohkuma M."/>
        </authorList>
    </citation>
    <scope>NUCLEOTIDE SEQUENCE</scope>
    <source>
        <strain evidence="2">JCM 4403</strain>
    </source>
</reference>
<name>A0A918ETU8_9ACTN</name>
<protein>
    <submittedName>
        <fullName evidence="2">Uncharacterized protein</fullName>
    </submittedName>
</protein>
<accession>A0A918ETU8</accession>
<dbReference type="EMBL" id="BMTU01000002">
    <property type="protein sequence ID" value="GGQ70687.1"/>
    <property type="molecule type" value="Genomic_DNA"/>
</dbReference>
<sequence length="158" mass="16832">MAGSHKVDSESAGDRCEMSVDERPPRGAATTMPRPRQPPSCTRHGRRRATAVAVTGPDRAWFGAVTMSSGLPAACETATPPAVRAPLPVTGERIGEGAFDVQSVQARHLTSQLGSRSERQLPQDFRKHVAGMSHIVEGTAAARALRVLRVQGTTSRRA</sequence>
<organism evidence="2 3">
    <name type="scientific">Streptomyces pilosus</name>
    <dbReference type="NCBI Taxonomy" id="28893"/>
    <lineage>
        <taxon>Bacteria</taxon>
        <taxon>Bacillati</taxon>
        <taxon>Actinomycetota</taxon>
        <taxon>Actinomycetes</taxon>
        <taxon>Kitasatosporales</taxon>
        <taxon>Streptomycetaceae</taxon>
        <taxon>Streptomyces</taxon>
    </lineage>
</organism>
<dbReference type="AlphaFoldDB" id="A0A918ETU8"/>
<evidence type="ECO:0000313" key="3">
    <source>
        <dbReference type="Proteomes" id="UP000656732"/>
    </source>
</evidence>
<keyword evidence="3" id="KW-1185">Reference proteome</keyword>
<evidence type="ECO:0000256" key="1">
    <source>
        <dbReference type="SAM" id="MobiDB-lite"/>
    </source>
</evidence>
<feature type="region of interest" description="Disordered" evidence="1">
    <location>
        <begin position="1"/>
        <end position="51"/>
    </location>
</feature>
<reference evidence="2" key="1">
    <citation type="journal article" date="2014" name="Int. J. Syst. Evol. Microbiol.">
        <title>Complete genome sequence of Corynebacterium casei LMG S-19264T (=DSM 44701T), isolated from a smear-ripened cheese.</title>
        <authorList>
            <consortium name="US DOE Joint Genome Institute (JGI-PGF)"/>
            <person name="Walter F."/>
            <person name="Albersmeier A."/>
            <person name="Kalinowski J."/>
            <person name="Ruckert C."/>
        </authorList>
    </citation>
    <scope>NUCLEOTIDE SEQUENCE</scope>
    <source>
        <strain evidence="2">JCM 4403</strain>
    </source>
</reference>
<comment type="caution">
    <text evidence="2">The sequence shown here is derived from an EMBL/GenBank/DDBJ whole genome shotgun (WGS) entry which is preliminary data.</text>
</comment>
<evidence type="ECO:0000313" key="2">
    <source>
        <dbReference type="EMBL" id="GGQ70687.1"/>
    </source>
</evidence>